<dbReference type="PANTHER" id="PTHR43080">
    <property type="entry name" value="CBS DOMAIN-CONTAINING PROTEIN CBSX3, MITOCHONDRIAL"/>
    <property type="match status" value="1"/>
</dbReference>
<dbReference type="InterPro" id="IPR000644">
    <property type="entry name" value="CBS_dom"/>
</dbReference>
<evidence type="ECO:0000313" key="5">
    <source>
        <dbReference type="Proteomes" id="UP000244077"/>
    </source>
</evidence>
<dbReference type="RefSeq" id="WP_107818198.1">
    <property type="nucleotide sequence ID" value="NZ_QAOH01000038.1"/>
</dbReference>
<organism evidence="4 5">
    <name type="scientific">Celeribacter persicus</name>
    <dbReference type="NCBI Taxonomy" id="1651082"/>
    <lineage>
        <taxon>Bacteria</taxon>
        <taxon>Pseudomonadati</taxon>
        <taxon>Pseudomonadota</taxon>
        <taxon>Alphaproteobacteria</taxon>
        <taxon>Rhodobacterales</taxon>
        <taxon>Roseobacteraceae</taxon>
        <taxon>Celeribacter</taxon>
    </lineage>
</organism>
<protein>
    <submittedName>
        <fullName evidence="4">CBS domain-containing protein</fullName>
    </submittedName>
</protein>
<evidence type="ECO:0000256" key="1">
    <source>
        <dbReference type="ARBA" id="ARBA00023122"/>
    </source>
</evidence>
<reference evidence="4 5" key="1">
    <citation type="submission" date="2018-04" db="EMBL/GenBank/DDBJ databases">
        <title>Genomic Encyclopedia of Archaeal and Bacterial Type Strains, Phase II (KMG-II): from individual species to whole genera.</title>
        <authorList>
            <person name="Goeker M."/>
        </authorList>
    </citation>
    <scope>NUCLEOTIDE SEQUENCE [LARGE SCALE GENOMIC DNA]</scope>
    <source>
        <strain evidence="4 5">DSM 100434</strain>
    </source>
</reference>
<dbReference type="PANTHER" id="PTHR43080:SF26">
    <property type="entry name" value="REGULATORY PROTEIN"/>
    <property type="match status" value="1"/>
</dbReference>
<dbReference type="InterPro" id="IPR051257">
    <property type="entry name" value="Diverse_CBS-Domain"/>
</dbReference>
<dbReference type="SUPFAM" id="SSF54631">
    <property type="entry name" value="CBS-domain pair"/>
    <property type="match status" value="1"/>
</dbReference>
<dbReference type="InterPro" id="IPR046342">
    <property type="entry name" value="CBS_dom_sf"/>
</dbReference>
<keyword evidence="5" id="KW-1185">Reference proteome</keyword>
<dbReference type="OrthoDB" id="9783590at2"/>
<dbReference type="SMART" id="SM00116">
    <property type="entry name" value="CBS"/>
    <property type="match status" value="2"/>
</dbReference>
<dbReference type="Pfam" id="PF00571">
    <property type="entry name" value="CBS"/>
    <property type="match status" value="2"/>
</dbReference>
<accession>A0A2T5H0F3</accession>
<dbReference type="AlphaFoldDB" id="A0A2T5H0F3"/>
<name>A0A2T5H0F3_9RHOB</name>
<evidence type="ECO:0000259" key="3">
    <source>
        <dbReference type="PROSITE" id="PS51371"/>
    </source>
</evidence>
<proteinExistence type="predicted"/>
<comment type="caution">
    <text evidence="4">The sequence shown here is derived from an EMBL/GenBank/DDBJ whole genome shotgun (WGS) entry which is preliminary data.</text>
</comment>
<feature type="domain" description="CBS" evidence="3">
    <location>
        <begin position="10"/>
        <end position="69"/>
    </location>
</feature>
<evidence type="ECO:0000313" key="4">
    <source>
        <dbReference type="EMBL" id="PTQ65055.1"/>
    </source>
</evidence>
<dbReference type="PROSITE" id="PS51371">
    <property type="entry name" value="CBS"/>
    <property type="match status" value="2"/>
</dbReference>
<evidence type="ECO:0000256" key="2">
    <source>
        <dbReference type="PROSITE-ProRule" id="PRU00703"/>
    </source>
</evidence>
<sequence>MSPVQTLRDIVRDDLPVLTPEMPIRRAVALLIEERGAAGAVLDEGGVLQGILSQKDCFRPALNASYYQEWKGTVADFMTVDVMTLSATADIATAAEAFLNHPHRVFPVLDGEQFVGMLRRSDLLRVLVGLS</sequence>
<dbReference type="EMBL" id="QAOH01000038">
    <property type="protein sequence ID" value="PTQ65055.1"/>
    <property type="molecule type" value="Genomic_DNA"/>
</dbReference>
<dbReference type="Proteomes" id="UP000244077">
    <property type="component" value="Unassembled WGS sequence"/>
</dbReference>
<keyword evidence="1 2" id="KW-0129">CBS domain</keyword>
<gene>
    <name evidence="4" type="ORF">C8N42_1387</name>
</gene>
<dbReference type="Gene3D" id="3.10.580.10">
    <property type="entry name" value="CBS-domain"/>
    <property type="match status" value="1"/>
</dbReference>
<feature type="domain" description="CBS" evidence="3">
    <location>
        <begin position="78"/>
        <end position="131"/>
    </location>
</feature>